<evidence type="ECO:0000313" key="3">
    <source>
        <dbReference type="Proteomes" id="UP000019473"/>
    </source>
</evidence>
<gene>
    <name evidence="2" type="ORF">A1O7_00964</name>
</gene>
<reference evidence="2 3" key="1">
    <citation type="submission" date="2013-03" db="EMBL/GenBank/DDBJ databases">
        <title>The Genome Sequence of Cladophialophora yegresii CBS 114405.</title>
        <authorList>
            <consortium name="The Broad Institute Genomics Platform"/>
            <person name="Cuomo C."/>
            <person name="de Hoog S."/>
            <person name="Gorbushina A."/>
            <person name="Walker B."/>
            <person name="Young S.K."/>
            <person name="Zeng Q."/>
            <person name="Gargeya S."/>
            <person name="Fitzgerald M."/>
            <person name="Haas B."/>
            <person name="Abouelleil A."/>
            <person name="Allen A.W."/>
            <person name="Alvarado L."/>
            <person name="Arachchi H.M."/>
            <person name="Berlin A.M."/>
            <person name="Chapman S.B."/>
            <person name="Gainer-Dewar J."/>
            <person name="Goldberg J."/>
            <person name="Griggs A."/>
            <person name="Gujja S."/>
            <person name="Hansen M."/>
            <person name="Howarth C."/>
            <person name="Imamovic A."/>
            <person name="Ireland A."/>
            <person name="Larimer J."/>
            <person name="McCowan C."/>
            <person name="Murphy C."/>
            <person name="Pearson M."/>
            <person name="Poon T.W."/>
            <person name="Priest M."/>
            <person name="Roberts A."/>
            <person name="Saif S."/>
            <person name="Shea T."/>
            <person name="Sisk P."/>
            <person name="Sykes S."/>
            <person name="Wortman J."/>
            <person name="Nusbaum C."/>
            <person name="Birren B."/>
        </authorList>
    </citation>
    <scope>NUCLEOTIDE SEQUENCE [LARGE SCALE GENOMIC DNA]</scope>
    <source>
        <strain evidence="2 3">CBS 114405</strain>
    </source>
</reference>
<comment type="caution">
    <text evidence="2">The sequence shown here is derived from an EMBL/GenBank/DDBJ whole genome shotgun (WGS) entry which is preliminary data.</text>
</comment>
<dbReference type="VEuPathDB" id="FungiDB:A1O7_00964"/>
<keyword evidence="1" id="KW-0175">Coiled coil</keyword>
<dbReference type="RefSeq" id="XP_007753194.1">
    <property type="nucleotide sequence ID" value="XM_007755004.1"/>
</dbReference>
<evidence type="ECO:0000256" key="1">
    <source>
        <dbReference type="SAM" id="Coils"/>
    </source>
</evidence>
<name>W9W930_9EURO</name>
<sequence length="123" mass="14824">MPPRRSRNGNHTRTTAFGRAGIWKRPLWQRAILWRLALWSFLSRWILVGCAITSSWNDWGREDRQDPDDIDGVRRQLQEQLERNENHDEVRRQAQQQLEQERIRIQDQFLDQNQNQPQEDAGH</sequence>
<dbReference type="Proteomes" id="UP000019473">
    <property type="component" value="Unassembled WGS sequence"/>
</dbReference>
<dbReference type="HOGENOM" id="CLU_135126_0_0_1"/>
<keyword evidence="3" id="KW-1185">Reference proteome</keyword>
<dbReference type="OrthoDB" id="4113977at2759"/>
<dbReference type="EMBL" id="AMGW01000001">
    <property type="protein sequence ID" value="EXJ64627.1"/>
    <property type="molecule type" value="Genomic_DNA"/>
</dbReference>
<dbReference type="AlphaFoldDB" id="W9W930"/>
<feature type="coiled-coil region" evidence="1">
    <location>
        <begin position="70"/>
        <end position="104"/>
    </location>
</feature>
<accession>W9W930</accession>
<organism evidence="2 3">
    <name type="scientific">Cladophialophora yegresii CBS 114405</name>
    <dbReference type="NCBI Taxonomy" id="1182544"/>
    <lineage>
        <taxon>Eukaryota</taxon>
        <taxon>Fungi</taxon>
        <taxon>Dikarya</taxon>
        <taxon>Ascomycota</taxon>
        <taxon>Pezizomycotina</taxon>
        <taxon>Eurotiomycetes</taxon>
        <taxon>Chaetothyriomycetidae</taxon>
        <taxon>Chaetothyriales</taxon>
        <taxon>Herpotrichiellaceae</taxon>
        <taxon>Cladophialophora</taxon>
    </lineage>
</organism>
<proteinExistence type="predicted"/>
<dbReference type="GeneID" id="19175579"/>
<protein>
    <submittedName>
        <fullName evidence="2">Uncharacterized protein</fullName>
    </submittedName>
</protein>
<evidence type="ECO:0000313" key="2">
    <source>
        <dbReference type="EMBL" id="EXJ64627.1"/>
    </source>
</evidence>